<keyword evidence="2" id="KW-1185">Reference proteome</keyword>
<comment type="caution">
    <text evidence="1">The sequence shown here is derived from an EMBL/GenBank/DDBJ whole genome shotgun (WGS) entry which is preliminary data.</text>
</comment>
<organism evidence="1 2">
    <name type="scientific">Entomophthora muscae</name>
    <dbReference type="NCBI Taxonomy" id="34485"/>
    <lineage>
        <taxon>Eukaryota</taxon>
        <taxon>Fungi</taxon>
        <taxon>Fungi incertae sedis</taxon>
        <taxon>Zoopagomycota</taxon>
        <taxon>Entomophthoromycotina</taxon>
        <taxon>Entomophthoromycetes</taxon>
        <taxon>Entomophthorales</taxon>
        <taxon>Entomophthoraceae</taxon>
        <taxon>Entomophthora</taxon>
    </lineage>
</organism>
<dbReference type="EMBL" id="QTSX02005314">
    <property type="protein sequence ID" value="KAJ9059944.1"/>
    <property type="molecule type" value="Genomic_DNA"/>
</dbReference>
<dbReference type="Proteomes" id="UP001165960">
    <property type="component" value="Unassembled WGS sequence"/>
</dbReference>
<name>A0ACC2SC79_9FUNG</name>
<accession>A0ACC2SC79</accession>
<evidence type="ECO:0000313" key="1">
    <source>
        <dbReference type="EMBL" id="KAJ9059944.1"/>
    </source>
</evidence>
<protein>
    <submittedName>
        <fullName evidence="1">Uncharacterized protein</fullName>
    </submittedName>
</protein>
<sequence length="129" mass="14355">MEGGSIALKAIQERGHLASVCPAGHADIHLGNFVFLGTSETVQERQPQAFNDLYIGVLDHESLFGCQMIADLFAQIVFHVNMGNQLQKDKRLPPFATATYQPITTMINEEYHERLWGSWSPVPKVFPGS</sequence>
<evidence type="ECO:0000313" key="2">
    <source>
        <dbReference type="Proteomes" id="UP001165960"/>
    </source>
</evidence>
<proteinExistence type="predicted"/>
<gene>
    <name evidence="1" type="ORF">DSO57_1036278</name>
</gene>
<reference evidence="1" key="1">
    <citation type="submission" date="2022-04" db="EMBL/GenBank/DDBJ databases">
        <title>Genome of the entomopathogenic fungus Entomophthora muscae.</title>
        <authorList>
            <person name="Elya C."/>
            <person name="Lovett B.R."/>
            <person name="Lee E."/>
            <person name="Macias A.M."/>
            <person name="Hajek A.E."/>
            <person name="De Bivort B.L."/>
            <person name="Kasson M.T."/>
            <person name="De Fine Licht H.H."/>
            <person name="Stajich J.E."/>
        </authorList>
    </citation>
    <scope>NUCLEOTIDE SEQUENCE</scope>
    <source>
        <strain evidence="1">Berkeley</strain>
    </source>
</reference>